<feature type="signal peptide" evidence="3">
    <location>
        <begin position="1"/>
        <end position="19"/>
    </location>
</feature>
<dbReference type="InterPro" id="IPR011250">
    <property type="entry name" value="OMP/PagP_B-barrel"/>
</dbReference>
<dbReference type="GO" id="GO:0009279">
    <property type="term" value="C:cell outer membrane"/>
    <property type="evidence" value="ECO:0007669"/>
    <property type="project" value="UniProtKB-SubCell"/>
</dbReference>
<gene>
    <name evidence="4" type="ORF">FHW18_003901</name>
</gene>
<keyword evidence="3" id="KW-0732">Signal</keyword>
<dbReference type="Pfam" id="PF09411">
    <property type="entry name" value="PagL"/>
    <property type="match status" value="1"/>
</dbReference>
<evidence type="ECO:0000256" key="2">
    <source>
        <dbReference type="PIRSR" id="PIRSR029681-2"/>
    </source>
</evidence>
<comment type="caution">
    <text evidence="4">The sequence shown here is derived from an EMBL/GenBank/DDBJ whole genome shotgun (WGS) entry which is preliminary data.</text>
</comment>
<proteinExistence type="inferred from homology"/>
<comment type="function">
    <text evidence="1">Has lipid A 3-O-deacylase activity. Hydrolyzes the ester bond at the 3 position of lipid A, a bioactive component of lipopolysaccharide (LPS), thereby releasing the primary fatty acyl moiety.</text>
</comment>
<dbReference type="GO" id="GO:0050528">
    <property type="term" value="F:acyloxyacyl hydrolase activity"/>
    <property type="evidence" value="ECO:0007669"/>
    <property type="project" value="UniProtKB-EC"/>
</dbReference>
<keyword evidence="1" id="KW-0998">Cell outer membrane</keyword>
<keyword evidence="1" id="KW-0472">Membrane</keyword>
<comment type="catalytic activity">
    <reaction evidence="1">
        <text>a 3-(acyloxy)acyl derivative of bacterial toxin + H2O = a 3-hydroxyacyl derivative of bacterial toxin + a fatty acid + H(+)</text>
        <dbReference type="Rhea" id="RHEA:12032"/>
        <dbReference type="ChEBI" id="CHEBI:15377"/>
        <dbReference type="ChEBI" id="CHEBI:15378"/>
        <dbReference type="ChEBI" id="CHEBI:28868"/>
        <dbReference type="ChEBI" id="CHEBI:136853"/>
        <dbReference type="ChEBI" id="CHEBI:140675"/>
        <dbReference type="EC" id="3.1.1.77"/>
    </reaction>
</comment>
<reference evidence="4 5" key="1">
    <citation type="submission" date="2020-07" db="EMBL/GenBank/DDBJ databases">
        <title>Genomic Encyclopedia of Type Strains, Phase IV (KMG-V): Genome sequencing to study the core and pangenomes of soil and plant-associated prokaryotes.</title>
        <authorList>
            <person name="Whitman W."/>
        </authorList>
    </citation>
    <scope>NUCLEOTIDE SEQUENCE [LARGE SCALE GENOMIC DNA]</scope>
    <source>
        <strain evidence="4 5">SAS40</strain>
    </source>
</reference>
<dbReference type="AlphaFoldDB" id="A0A7Y9LPM1"/>
<organism evidence="4 5">
    <name type="scientific">Pigmentiphaga litoralis</name>
    <dbReference type="NCBI Taxonomy" id="516702"/>
    <lineage>
        <taxon>Bacteria</taxon>
        <taxon>Pseudomonadati</taxon>
        <taxon>Pseudomonadota</taxon>
        <taxon>Betaproteobacteria</taxon>
        <taxon>Burkholderiales</taxon>
        <taxon>Alcaligenaceae</taxon>
        <taxon>Pigmentiphaga</taxon>
    </lineage>
</organism>
<comment type="subcellular location">
    <subcellularLocation>
        <location evidence="1">Cell outer membrane</location>
        <topology evidence="1">Multi-pass membrane protein</topology>
    </subcellularLocation>
</comment>
<accession>A0A7Y9LPM1</accession>
<dbReference type="PIRSF" id="PIRSF029681">
    <property type="entry name" value="PagL"/>
    <property type="match status" value="1"/>
</dbReference>
<evidence type="ECO:0000256" key="1">
    <source>
        <dbReference type="PIRNR" id="PIRNR029681"/>
    </source>
</evidence>
<feature type="site" description="Critical for activity" evidence="2">
    <location>
        <position position="160"/>
    </location>
</feature>
<dbReference type="InterPro" id="IPR018550">
    <property type="entry name" value="Lipid-A_deacylase-rel"/>
</dbReference>
<comment type="similarity">
    <text evidence="1">Belongs to the PagL family.</text>
</comment>
<dbReference type="Gene3D" id="2.40.160.20">
    <property type="match status" value="1"/>
</dbReference>
<comment type="subunit">
    <text evidence="1">Homodimer.</text>
</comment>
<dbReference type="SUPFAM" id="SSF56925">
    <property type="entry name" value="OMPA-like"/>
    <property type="match status" value="1"/>
</dbReference>
<keyword evidence="5" id="KW-1185">Reference proteome</keyword>
<feature type="chain" id="PRO_5031202240" description="Lipid A deacylase" evidence="3">
    <location>
        <begin position="20"/>
        <end position="181"/>
    </location>
</feature>
<evidence type="ECO:0000313" key="4">
    <source>
        <dbReference type="EMBL" id="NYE84630.1"/>
    </source>
</evidence>
<name>A0A7Y9LPM1_9BURK</name>
<dbReference type="Proteomes" id="UP000542125">
    <property type="component" value="Unassembled WGS sequence"/>
</dbReference>
<sequence length="181" mass="19901">MKKILGAVAALLMCGQVMAAGPGESSNPFDGGAWSVQFGTGEGNQRLTINRETAPLWTHNFSSSRIELVGELGLSYWWTTQDVDPGAKKSVWQANAIPMFRYWPTQQIYVEAGVGATFFSDTRFHDKNISTSFQFGDHVGAGYQLTRNTRIGLRVSHFSNLSIKRPNPGINNIAINIATTF</sequence>
<dbReference type="EMBL" id="JACBYR010000001">
    <property type="protein sequence ID" value="NYE84630.1"/>
    <property type="molecule type" value="Genomic_DNA"/>
</dbReference>
<keyword evidence="1 4" id="KW-0378">Hydrolase</keyword>
<dbReference type="EC" id="3.1.1.77" evidence="1"/>
<protein>
    <recommendedName>
        <fullName evidence="1">Lipid A deacylase</fullName>
        <ecNumber evidence="1">3.1.1.77</ecNumber>
    </recommendedName>
    <alternativeName>
        <fullName evidence="1">LPS 3-O-deacylase</fullName>
    </alternativeName>
    <alternativeName>
        <fullName evidence="1">Outer membrane enzyme</fullName>
    </alternativeName>
</protein>
<evidence type="ECO:0000256" key="3">
    <source>
        <dbReference type="SAM" id="SignalP"/>
    </source>
</evidence>
<dbReference type="RefSeq" id="WP_179588299.1">
    <property type="nucleotide sequence ID" value="NZ_JACBYR010000001.1"/>
</dbReference>
<evidence type="ECO:0000313" key="5">
    <source>
        <dbReference type="Proteomes" id="UP000542125"/>
    </source>
</evidence>